<dbReference type="RefSeq" id="XP_003661662.1">
    <property type="nucleotide sequence ID" value="XM_003661614.1"/>
</dbReference>
<feature type="compositionally biased region" description="Acidic residues" evidence="1">
    <location>
        <begin position="121"/>
        <end position="131"/>
    </location>
</feature>
<reference evidence="2 3" key="1">
    <citation type="journal article" date="2011" name="Nat. Biotechnol.">
        <title>Comparative genomic analysis of the thermophilic biomass-degrading fungi Myceliophthora thermophila and Thielavia terrestris.</title>
        <authorList>
            <person name="Berka R.M."/>
            <person name="Grigoriev I.V."/>
            <person name="Otillar R."/>
            <person name="Salamov A."/>
            <person name="Grimwood J."/>
            <person name="Reid I."/>
            <person name="Ishmael N."/>
            <person name="John T."/>
            <person name="Darmond C."/>
            <person name="Moisan M.-C."/>
            <person name="Henrissat B."/>
            <person name="Coutinho P.M."/>
            <person name="Lombard V."/>
            <person name="Natvig D.O."/>
            <person name="Lindquist E."/>
            <person name="Schmutz J."/>
            <person name="Lucas S."/>
            <person name="Harris P."/>
            <person name="Powlowski J."/>
            <person name="Bellemare A."/>
            <person name="Taylor D."/>
            <person name="Butler G."/>
            <person name="de Vries R.P."/>
            <person name="Allijn I.E."/>
            <person name="van den Brink J."/>
            <person name="Ushinsky S."/>
            <person name="Storms R."/>
            <person name="Powell A.J."/>
            <person name="Paulsen I.T."/>
            <person name="Elbourne L.D.H."/>
            <person name="Baker S.E."/>
            <person name="Magnuson J."/>
            <person name="LaBoissiere S."/>
            <person name="Clutterbuck A.J."/>
            <person name="Martinez D."/>
            <person name="Wogulis M."/>
            <person name="de Leon A.L."/>
            <person name="Rey M.W."/>
            <person name="Tsang A."/>
        </authorList>
    </citation>
    <scope>NUCLEOTIDE SEQUENCE [LARGE SCALE GENOMIC DNA]</scope>
    <source>
        <strain evidence="3">ATCC 42464 / BCRC 31852 / DSM 1799</strain>
    </source>
</reference>
<feature type="region of interest" description="Disordered" evidence="1">
    <location>
        <begin position="427"/>
        <end position="471"/>
    </location>
</feature>
<feature type="region of interest" description="Disordered" evidence="1">
    <location>
        <begin position="298"/>
        <end position="409"/>
    </location>
</feature>
<dbReference type="OrthoDB" id="4838114at2759"/>
<feature type="region of interest" description="Disordered" evidence="1">
    <location>
        <begin position="115"/>
        <end position="155"/>
    </location>
</feature>
<feature type="region of interest" description="Disordered" evidence="1">
    <location>
        <begin position="54"/>
        <end position="82"/>
    </location>
</feature>
<feature type="compositionally biased region" description="Low complexity" evidence="1">
    <location>
        <begin position="187"/>
        <end position="230"/>
    </location>
</feature>
<dbReference type="Proteomes" id="UP000007322">
    <property type="component" value="Chromosome 2"/>
</dbReference>
<feature type="compositionally biased region" description="Low complexity" evidence="1">
    <location>
        <begin position="374"/>
        <end position="397"/>
    </location>
</feature>
<accession>G2Q9F8</accession>
<dbReference type="EMBL" id="CP003003">
    <property type="protein sequence ID" value="AEO56417.1"/>
    <property type="molecule type" value="Genomic_DNA"/>
</dbReference>
<feature type="compositionally biased region" description="Polar residues" evidence="1">
    <location>
        <begin position="1"/>
        <end position="12"/>
    </location>
</feature>
<feature type="region of interest" description="Disordered" evidence="1">
    <location>
        <begin position="178"/>
        <end position="260"/>
    </location>
</feature>
<name>G2Q9F8_THET4</name>
<feature type="region of interest" description="Disordered" evidence="1">
    <location>
        <begin position="1"/>
        <end position="32"/>
    </location>
</feature>
<protein>
    <submittedName>
        <fullName evidence="2">Uncharacterized protein</fullName>
    </submittedName>
</protein>
<dbReference type="eggNOG" id="ENOG502R2IV">
    <property type="taxonomic scope" value="Eukaryota"/>
</dbReference>
<feature type="compositionally biased region" description="Polar residues" evidence="1">
    <location>
        <begin position="344"/>
        <end position="366"/>
    </location>
</feature>
<evidence type="ECO:0000313" key="3">
    <source>
        <dbReference type="Proteomes" id="UP000007322"/>
    </source>
</evidence>
<organism evidence="2 3">
    <name type="scientific">Thermothelomyces thermophilus (strain ATCC 42464 / BCRC 31852 / DSM 1799)</name>
    <name type="common">Sporotrichum thermophile</name>
    <dbReference type="NCBI Taxonomy" id="573729"/>
    <lineage>
        <taxon>Eukaryota</taxon>
        <taxon>Fungi</taxon>
        <taxon>Dikarya</taxon>
        <taxon>Ascomycota</taxon>
        <taxon>Pezizomycotina</taxon>
        <taxon>Sordariomycetes</taxon>
        <taxon>Sordariomycetidae</taxon>
        <taxon>Sordariales</taxon>
        <taxon>Chaetomiaceae</taxon>
        <taxon>Thermothelomyces</taxon>
    </lineage>
</organism>
<dbReference type="KEGG" id="mtm:MYCTH_2058513"/>
<dbReference type="HOGENOM" id="CLU_054998_0_0_1"/>
<keyword evidence="3" id="KW-1185">Reference proteome</keyword>
<dbReference type="STRING" id="573729.G2Q9F8"/>
<dbReference type="InParanoid" id="G2Q9F8"/>
<sequence length="471" mass="50755">MSRVDQQQQQRPFASVKAARPTNVTDSQALDGNREFRLSSKAATFDEPIFDRFEDMDNQDTLIPSPNPGLANDDEVPQLPPKSALRRSKVLGGLGLSLGGAGGAAAGLGQATTPHDVYLSSEEDASSDADDFSDHDYDYDYDSSVEDPTSPTRGLAHEGITARVVSVVFSGKPSIVDLPVSRRRPLSGSSLATTRTRSSSDSSAAVRRSTAASTTTTTTTSTTITTTTSHTAEDRPISPVSTVSSRHSRLSKDGASHNRRGSLLSEVLVKKKPPFLSIDPYANGSGPLEIPKALDSLEGETRSAKAPRTPTTLLKGVTRSLSLSRRRSRPSLSSPQTAVPKLDTSLTISSPNPNRHSSYSSYLSPTTEEEEAPACEQQEQQWQQQQSQHLQQHLQPQQHHHQQQEPKTPMTPVAYTDILRAVKRSATVVGAPSPPSDIMSPTEHSPATARRGILSGLSVRRRSVKVMGKPN</sequence>
<evidence type="ECO:0000313" key="2">
    <source>
        <dbReference type="EMBL" id="AEO56417.1"/>
    </source>
</evidence>
<gene>
    <name evidence="2" type="ORF">MYCTH_2058513</name>
</gene>
<proteinExistence type="predicted"/>
<evidence type="ECO:0000256" key="1">
    <source>
        <dbReference type="SAM" id="MobiDB-lite"/>
    </source>
</evidence>
<dbReference type="GeneID" id="11510467"/>
<dbReference type="AlphaFoldDB" id="G2Q9F8"/>
<dbReference type="OMA" id="TYHEFAQ"/>
<dbReference type="VEuPathDB" id="FungiDB:MYCTH_2058513"/>